<dbReference type="InterPro" id="IPR037519">
    <property type="entry name" value="LITAF_fam"/>
</dbReference>
<dbReference type="GO" id="GO:0008270">
    <property type="term" value="F:zinc ion binding"/>
    <property type="evidence" value="ECO:0007669"/>
    <property type="project" value="TreeGrafter"/>
</dbReference>
<dbReference type="GO" id="GO:0005765">
    <property type="term" value="C:lysosomal membrane"/>
    <property type="evidence" value="ECO:0007669"/>
    <property type="project" value="UniProtKB-SubCell"/>
</dbReference>
<evidence type="ECO:0000256" key="8">
    <source>
        <dbReference type="SAM" id="Phobius"/>
    </source>
</evidence>
<evidence type="ECO:0000256" key="1">
    <source>
        <dbReference type="ARBA" id="ARBA00004414"/>
    </source>
</evidence>
<accession>A0A6P8XS36</accession>
<evidence type="ECO:0000259" key="9">
    <source>
        <dbReference type="PROSITE" id="PS51837"/>
    </source>
</evidence>
<feature type="transmembrane region" description="Helical" evidence="8">
    <location>
        <begin position="152"/>
        <end position="172"/>
    </location>
</feature>
<keyword evidence="7 8" id="KW-0472">Membrane</keyword>
<comment type="similarity">
    <text evidence="4">Belongs to the CDIP1/LITAF family.</text>
</comment>
<dbReference type="OrthoDB" id="5599753at2759"/>
<feature type="domain" description="LITAF" evidence="9">
    <location>
        <begin position="110"/>
        <end position="194"/>
    </location>
</feature>
<sequence>MAEEKHRMLYQGQDPSQPVLRHLALLPRACSDGNIPVAPQQLPTYDDAVAKAKASQLPVDRRRTFFAEPQHLRSRLELEQQSVNASATQLPYEVVSEVQPAAAVRLPQVRSFFALAPQPKLAATSCAIVCPACGQQGRTRLQRMPNARTHTWALWLCSFGWCCCCCLYPYVLRGCRTTSHYCNACRTFLGAYYPRDCCP</sequence>
<keyword evidence="10" id="KW-1185">Reference proteome</keyword>
<evidence type="ECO:0000256" key="3">
    <source>
        <dbReference type="ARBA" id="ARBA00004630"/>
    </source>
</evidence>
<reference evidence="11" key="1">
    <citation type="submission" date="2025-08" db="UniProtKB">
        <authorList>
            <consortium name="RefSeq"/>
        </authorList>
    </citation>
    <scope>IDENTIFICATION</scope>
    <source>
        <strain evidence="11">15112-1751.03</strain>
        <tissue evidence="11">Whole Adult</tissue>
    </source>
</reference>
<dbReference type="Proteomes" id="UP000515160">
    <property type="component" value="Chromosome X"/>
</dbReference>
<gene>
    <name evidence="11" type="primary">LOC117574418</name>
</gene>
<dbReference type="PROSITE" id="PS51837">
    <property type="entry name" value="LITAF"/>
    <property type="match status" value="1"/>
</dbReference>
<evidence type="ECO:0000256" key="4">
    <source>
        <dbReference type="ARBA" id="ARBA00005975"/>
    </source>
</evidence>
<dbReference type="Pfam" id="PF10601">
    <property type="entry name" value="zf-LITAF-like"/>
    <property type="match status" value="1"/>
</dbReference>
<evidence type="ECO:0000313" key="10">
    <source>
        <dbReference type="Proteomes" id="UP000515160"/>
    </source>
</evidence>
<name>A0A6P8XS36_DROAB</name>
<evidence type="ECO:0000256" key="6">
    <source>
        <dbReference type="ARBA" id="ARBA00022833"/>
    </source>
</evidence>
<proteinExistence type="inferred from homology"/>
<evidence type="ECO:0000313" key="11">
    <source>
        <dbReference type="RefSeq" id="XP_034114150.1"/>
    </source>
</evidence>
<evidence type="ECO:0000256" key="5">
    <source>
        <dbReference type="ARBA" id="ARBA00022723"/>
    </source>
</evidence>
<dbReference type="GO" id="GO:0031902">
    <property type="term" value="C:late endosome membrane"/>
    <property type="evidence" value="ECO:0007669"/>
    <property type="project" value="UniProtKB-SubCell"/>
</dbReference>
<organism evidence="10 11">
    <name type="scientific">Drosophila albomicans</name>
    <name type="common">Fruit fly</name>
    <dbReference type="NCBI Taxonomy" id="7291"/>
    <lineage>
        <taxon>Eukaryota</taxon>
        <taxon>Metazoa</taxon>
        <taxon>Ecdysozoa</taxon>
        <taxon>Arthropoda</taxon>
        <taxon>Hexapoda</taxon>
        <taxon>Insecta</taxon>
        <taxon>Pterygota</taxon>
        <taxon>Neoptera</taxon>
        <taxon>Endopterygota</taxon>
        <taxon>Diptera</taxon>
        <taxon>Brachycera</taxon>
        <taxon>Muscomorpha</taxon>
        <taxon>Ephydroidea</taxon>
        <taxon>Drosophilidae</taxon>
        <taxon>Drosophila</taxon>
    </lineage>
</organism>
<dbReference type="InterPro" id="IPR006629">
    <property type="entry name" value="LITAF"/>
</dbReference>
<dbReference type="GeneID" id="117574418"/>
<evidence type="ECO:0000256" key="7">
    <source>
        <dbReference type="ARBA" id="ARBA00023136"/>
    </source>
</evidence>
<keyword evidence="5" id="KW-0479">Metal-binding</keyword>
<protein>
    <submittedName>
        <fullName evidence="11">Lipopolysaccharide-induced tumor necrosis factor-alpha factor homolog</fullName>
    </submittedName>
</protein>
<keyword evidence="8" id="KW-1133">Transmembrane helix</keyword>
<dbReference type="PANTHER" id="PTHR23292:SF14">
    <property type="entry name" value="FI16615P1-RELATED"/>
    <property type="match status" value="1"/>
</dbReference>
<dbReference type="PANTHER" id="PTHR23292">
    <property type="entry name" value="LIPOPOLYSACCHARIDE-INDUCED TUMOR NECROSIS FACTOR-ALPHA FACTOR"/>
    <property type="match status" value="1"/>
</dbReference>
<dbReference type="AlphaFoldDB" id="A0A6P8XS36"/>
<comment type="subcellular location">
    <subcellularLocation>
        <location evidence="2">Endosome membrane</location>
        <topology evidence="2">Peripheral membrane protein</topology>
    </subcellularLocation>
    <subcellularLocation>
        <location evidence="1">Late endosome membrane</location>
    </subcellularLocation>
    <subcellularLocation>
        <location evidence="3">Lysosome membrane</location>
        <topology evidence="3">Peripheral membrane protein</topology>
        <orientation evidence="3">Cytoplasmic side</orientation>
    </subcellularLocation>
</comment>
<evidence type="ECO:0000256" key="2">
    <source>
        <dbReference type="ARBA" id="ARBA00004481"/>
    </source>
</evidence>
<keyword evidence="8" id="KW-0812">Transmembrane</keyword>
<dbReference type="RefSeq" id="XP_034114150.1">
    <property type="nucleotide sequence ID" value="XM_034258259.2"/>
</dbReference>
<keyword evidence="6" id="KW-0862">Zinc</keyword>
<dbReference type="SMART" id="SM00714">
    <property type="entry name" value="LITAF"/>
    <property type="match status" value="1"/>
</dbReference>